<comment type="caution">
    <text evidence="1">The sequence shown here is derived from an EMBL/GenBank/DDBJ whole genome shotgun (WGS) entry which is preliminary data.</text>
</comment>
<accession>W4QUI4</accession>
<dbReference type="Proteomes" id="UP000018896">
    <property type="component" value="Unassembled WGS sequence"/>
</dbReference>
<organism evidence="1 2">
    <name type="scientific">Halalkalibacter akibai (strain ATCC 43226 / DSM 21942 / CIP 109018 / JCM 9157 / 1139)</name>
    <name type="common">Bacillus akibai</name>
    <dbReference type="NCBI Taxonomy" id="1236973"/>
    <lineage>
        <taxon>Bacteria</taxon>
        <taxon>Bacillati</taxon>
        <taxon>Bacillota</taxon>
        <taxon>Bacilli</taxon>
        <taxon>Bacillales</taxon>
        <taxon>Bacillaceae</taxon>
        <taxon>Halalkalibacter</taxon>
    </lineage>
</organism>
<keyword evidence="2" id="KW-1185">Reference proteome</keyword>
<reference evidence="1 2" key="1">
    <citation type="journal article" date="2014" name="Genome Announc.">
        <title>Draft Genome Sequences of Three Alkaliphilic Bacillus Strains, Bacillus wakoensis JCM 9140T, Bacillus akibai JCM 9157T, and Bacillus hemicellulosilyticus JCM 9152T.</title>
        <authorList>
            <person name="Yuki M."/>
            <person name="Oshima K."/>
            <person name="Suda W."/>
            <person name="Oshida Y."/>
            <person name="Kitamura K."/>
            <person name="Iida T."/>
            <person name="Hattori M."/>
            <person name="Ohkuma M."/>
        </authorList>
    </citation>
    <scope>NUCLEOTIDE SEQUENCE [LARGE SCALE GENOMIC DNA]</scope>
    <source>
        <strain evidence="1 2">JCM 9157</strain>
    </source>
</reference>
<evidence type="ECO:0000313" key="1">
    <source>
        <dbReference type="EMBL" id="GAE34974.1"/>
    </source>
</evidence>
<dbReference type="eggNOG" id="ENOG5033GKP">
    <property type="taxonomic scope" value="Bacteria"/>
</dbReference>
<gene>
    <name evidence="1" type="ORF">JCM9157_2062</name>
</gene>
<name>W4QUI4_HALA3</name>
<dbReference type="AlphaFoldDB" id="W4QUI4"/>
<proteinExistence type="predicted"/>
<dbReference type="EMBL" id="BAUV01000013">
    <property type="protein sequence ID" value="GAE34974.1"/>
    <property type="molecule type" value="Genomic_DNA"/>
</dbReference>
<dbReference type="RefSeq" id="WP_035664138.1">
    <property type="nucleotide sequence ID" value="NZ_BAUV01000013.1"/>
</dbReference>
<dbReference type="OrthoDB" id="362700at2"/>
<evidence type="ECO:0000313" key="2">
    <source>
        <dbReference type="Proteomes" id="UP000018896"/>
    </source>
</evidence>
<protein>
    <submittedName>
        <fullName evidence="1">Uncharacterized protein</fullName>
    </submittedName>
</protein>
<sequence length="119" mass="13700">MGAWGTGLYDDDTTCDVRDEFLEYFLAGHTAEEATKAILAEYEEEFSLDEDLEVLSLVYIGLAGIQIKKKCLLDHVRQTTIACIDKGADLELWEEAEKKDYQERKEILLQFKQKLIAYK</sequence>